<reference evidence="2" key="1">
    <citation type="journal article" date="2023" name="Nat. Plants">
        <title>Single-cell RNA sequencing provides a high-resolution roadmap for understanding the multicellular compartmentation of specialized metabolism.</title>
        <authorList>
            <person name="Sun S."/>
            <person name="Shen X."/>
            <person name="Li Y."/>
            <person name="Li Y."/>
            <person name="Wang S."/>
            <person name="Li R."/>
            <person name="Zhang H."/>
            <person name="Shen G."/>
            <person name="Guo B."/>
            <person name="Wei J."/>
            <person name="Xu J."/>
            <person name="St-Pierre B."/>
            <person name="Chen S."/>
            <person name="Sun C."/>
        </authorList>
    </citation>
    <scope>NUCLEOTIDE SEQUENCE [LARGE SCALE GENOMIC DNA]</scope>
</reference>
<gene>
    <name evidence="1" type="ORF">M9H77_25364</name>
</gene>
<name>A0ACC0A7L2_CATRO</name>
<accession>A0ACC0A7L2</accession>
<evidence type="ECO:0000313" key="2">
    <source>
        <dbReference type="Proteomes" id="UP001060085"/>
    </source>
</evidence>
<evidence type="ECO:0000313" key="1">
    <source>
        <dbReference type="EMBL" id="KAI5656571.1"/>
    </source>
</evidence>
<dbReference type="EMBL" id="CM044706">
    <property type="protein sequence ID" value="KAI5656571.1"/>
    <property type="molecule type" value="Genomic_DNA"/>
</dbReference>
<keyword evidence="2" id="KW-1185">Reference proteome</keyword>
<sequence length="200" mass="22336">MSTGIPALGLDATLLLSTSRPDVGMLLLAPESGSGVQFDPRIFSFLKTQESSFTSNTSSPSLPNYVPLLLRKQTKILLFLHLFPTDGNKFFKSKELRCQEHQAIHQGSQSDNKDRYRPHYTCFCARNASILTSWTNTNSGGREEVAISSNGFPTWMHDSSSFLDNLWPVADLSMAVILLLFSWICILILLVKVINCTRSF</sequence>
<proteinExistence type="predicted"/>
<dbReference type="Proteomes" id="UP001060085">
    <property type="component" value="Linkage Group LG06"/>
</dbReference>
<organism evidence="1 2">
    <name type="scientific">Catharanthus roseus</name>
    <name type="common">Madagascar periwinkle</name>
    <name type="synonym">Vinca rosea</name>
    <dbReference type="NCBI Taxonomy" id="4058"/>
    <lineage>
        <taxon>Eukaryota</taxon>
        <taxon>Viridiplantae</taxon>
        <taxon>Streptophyta</taxon>
        <taxon>Embryophyta</taxon>
        <taxon>Tracheophyta</taxon>
        <taxon>Spermatophyta</taxon>
        <taxon>Magnoliopsida</taxon>
        <taxon>eudicotyledons</taxon>
        <taxon>Gunneridae</taxon>
        <taxon>Pentapetalae</taxon>
        <taxon>asterids</taxon>
        <taxon>lamiids</taxon>
        <taxon>Gentianales</taxon>
        <taxon>Apocynaceae</taxon>
        <taxon>Rauvolfioideae</taxon>
        <taxon>Vinceae</taxon>
        <taxon>Catharanthinae</taxon>
        <taxon>Catharanthus</taxon>
    </lineage>
</organism>
<protein>
    <submittedName>
        <fullName evidence="1">Uncharacterized protein</fullName>
    </submittedName>
</protein>
<comment type="caution">
    <text evidence="1">The sequence shown here is derived from an EMBL/GenBank/DDBJ whole genome shotgun (WGS) entry which is preliminary data.</text>
</comment>